<dbReference type="RefSeq" id="WP_095133237.1">
    <property type="nucleotide sequence ID" value="NZ_NIBG01000006.1"/>
</dbReference>
<dbReference type="EMBL" id="NIBG01000006">
    <property type="protein sequence ID" value="PAB59748.1"/>
    <property type="molecule type" value="Genomic_DNA"/>
</dbReference>
<dbReference type="PANTHER" id="PTHR32089:SF114">
    <property type="entry name" value="METHYL-ACCEPTING CHEMOTAXIS PROTEIN MCPB"/>
    <property type="match status" value="1"/>
</dbReference>
<keyword evidence="2" id="KW-1003">Cell membrane</keyword>
<evidence type="ECO:0000256" key="10">
    <source>
        <dbReference type="SAM" id="Phobius"/>
    </source>
</evidence>
<gene>
    <name evidence="13" type="ORF">CCE28_09285</name>
</gene>
<dbReference type="SMART" id="SM00283">
    <property type="entry name" value="MA"/>
    <property type="match status" value="1"/>
</dbReference>
<evidence type="ECO:0000256" key="9">
    <source>
        <dbReference type="PROSITE-ProRule" id="PRU00284"/>
    </source>
</evidence>
<comment type="similarity">
    <text evidence="8">Belongs to the methyl-accepting chemotaxis (MCP) protein family.</text>
</comment>
<dbReference type="Gene3D" id="3.30.450.20">
    <property type="entry name" value="PAS domain"/>
    <property type="match status" value="1"/>
</dbReference>
<evidence type="ECO:0000259" key="12">
    <source>
        <dbReference type="PROSITE" id="PS50885"/>
    </source>
</evidence>
<comment type="subcellular location">
    <subcellularLocation>
        <location evidence="1">Cell membrane</location>
        <topology evidence="1">Multi-pass membrane protein</topology>
    </subcellularLocation>
</comment>
<name>A0A267MLG2_9FIRM</name>
<evidence type="ECO:0000256" key="7">
    <source>
        <dbReference type="ARBA" id="ARBA00023224"/>
    </source>
</evidence>
<feature type="domain" description="HAMP" evidence="12">
    <location>
        <begin position="305"/>
        <end position="357"/>
    </location>
</feature>
<dbReference type="Pfam" id="PF00015">
    <property type="entry name" value="MCPsignal"/>
    <property type="match status" value="1"/>
</dbReference>
<dbReference type="Gene3D" id="6.10.340.10">
    <property type="match status" value="1"/>
</dbReference>
<dbReference type="Proteomes" id="UP000216024">
    <property type="component" value="Unassembled WGS sequence"/>
</dbReference>
<keyword evidence="6 10" id="KW-0472">Membrane</keyword>
<keyword evidence="7 9" id="KW-0807">Transducer</keyword>
<evidence type="ECO:0000256" key="4">
    <source>
        <dbReference type="ARBA" id="ARBA00022692"/>
    </source>
</evidence>
<dbReference type="InterPro" id="IPR004089">
    <property type="entry name" value="MCPsignal_dom"/>
</dbReference>
<dbReference type="Gene3D" id="1.10.287.950">
    <property type="entry name" value="Methyl-accepting chemotaxis protein"/>
    <property type="match status" value="1"/>
</dbReference>
<dbReference type="Pfam" id="PF02743">
    <property type="entry name" value="dCache_1"/>
    <property type="match status" value="1"/>
</dbReference>
<dbReference type="Pfam" id="PF00672">
    <property type="entry name" value="HAMP"/>
    <property type="match status" value="1"/>
</dbReference>
<evidence type="ECO:0000313" key="13">
    <source>
        <dbReference type="EMBL" id="PAB59748.1"/>
    </source>
</evidence>
<keyword evidence="5 10" id="KW-1133">Transmembrane helix</keyword>
<protein>
    <recommendedName>
        <fullName evidence="15">Methyl-accepting chemotaxis protein</fullName>
    </recommendedName>
</protein>
<reference evidence="13 14" key="1">
    <citation type="submission" date="2017-06" db="EMBL/GenBank/DDBJ databases">
        <title>Draft genome sequence of anaerobic fermentative bacterium Anaeromicrobium sediminis DY2726D isolated from West Pacific Ocean sediments.</title>
        <authorList>
            <person name="Zeng X."/>
        </authorList>
    </citation>
    <scope>NUCLEOTIDE SEQUENCE [LARGE SCALE GENOMIC DNA]</scope>
    <source>
        <strain evidence="13 14">DY2726D</strain>
    </source>
</reference>
<keyword evidence="14" id="KW-1185">Reference proteome</keyword>
<proteinExistence type="inferred from homology"/>
<dbReference type="PROSITE" id="PS50111">
    <property type="entry name" value="CHEMOTAXIS_TRANSDUC_2"/>
    <property type="match status" value="1"/>
</dbReference>
<dbReference type="CDD" id="cd12912">
    <property type="entry name" value="PDC2_MCP_like"/>
    <property type="match status" value="1"/>
</dbReference>
<keyword evidence="3" id="KW-0145">Chemotaxis</keyword>
<dbReference type="InterPro" id="IPR003660">
    <property type="entry name" value="HAMP_dom"/>
</dbReference>
<sequence>MKLGIKTKLVGMFIILISIPLLFLGFTSYNRTIKIIEGDLNELCTSTIDGIEISIDNYLNNFSESLNMISKNTDVKEIIEHPEYEVYMIGMFKNFIDSHEDCISIYLGLKDKTMHTYPYTEFEEGFDPLTRPWYKSAYEKNTISWTEPYIDVTTNKLVVTASTPVYNSKDEFIGVIGIDIDLDTLSQKINKMKIGKDGYAALISSEKIMITHVEKEKIGKYVDSKEILDALDNNKKSVSYKYEQNGELKSKLAIFKTIKSTGWTLIGSLYTNEVFHRANTMLYRIIIIGVIFLIVSIGLAYIFSNYITKQIKNIVNNTEKMKQGDLSIKSHIKTGDEFEKLSNIFNDTVRTLGNLISNIQDASSEVRNSSENLAAIAEETSATSEQVGATVEEIARGALSQAKEAEKGYELVNGLSNKFDELMNNTKDMIESTENVVNSNLQGFEAVKDLVQKTDRNAQATHKIEEAIIELSRKSKNIEDILNTITSIAEQTNLLALNASIEAARAGEHGKGFAVVADEIRKLAEGSKAATDNIKDIIDNIQNDSENTVNIMNEVKVLSKEQGLSVSKVNDSFEVISKSVSDITYKTNRISDFVNSINKEKDLIVESIQNIAEVSEESASSSQEVNASMQQQLMATEEVAKLADEMNNLSKELAGQIKVFKI</sequence>
<evidence type="ECO:0000256" key="1">
    <source>
        <dbReference type="ARBA" id="ARBA00004651"/>
    </source>
</evidence>
<dbReference type="CDD" id="cd11386">
    <property type="entry name" value="MCP_signal"/>
    <property type="match status" value="1"/>
</dbReference>
<dbReference type="SMART" id="SM00304">
    <property type="entry name" value="HAMP"/>
    <property type="match status" value="2"/>
</dbReference>
<accession>A0A267MLG2</accession>
<evidence type="ECO:0000256" key="6">
    <source>
        <dbReference type="ARBA" id="ARBA00023136"/>
    </source>
</evidence>
<evidence type="ECO:0008006" key="15">
    <source>
        <dbReference type="Google" id="ProtNLM"/>
    </source>
</evidence>
<keyword evidence="4 10" id="KW-0812">Transmembrane</keyword>
<dbReference type="InterPro" id="IPR029151">
    <property type="entry name" value="Sensor-like_sf"/>
</dbReference>
<dbReference type="CDD" id="cd06225">
    <property type="entry name" value="HAMP"/>
    <property type="match status" value="1"/>
</dbReference>
<dbReference type="CDD" id="cd12913">
    <property type="entry name" value="PDC1_MCP_like"/>
    <property type="match status" value="1"/>
</dbReference>
<evidence type="ECO:0000256" key="8">
    <source>
        <dbReference type="ARBA" id="ARBA00029447"/>
    </source>
</evidence>
<evidence type="ECO:0000256" key="3">
    <source>
        <dbReference type="ARBA" id="ARBA00022500"/>
    </source>
</evidence>
<evidence type="ECO:0000256" key="2">
    <source>
        <dbReference type="ARBA" id="ARBA00022475"/>
    </source>
</evidence>
<dbReference type="SUPFAM" id="SSF58104">
    <property type="entry name" value="Methyl-accepting chemotaxis protein (MCP) signaling domain"/>
    <property type="match status" value="1"/>
</dbReference>
<feature type="transmembrane region" description="Helical" evidence="10">
    <location>
        <begin position="281"/>
        <end position="303"/>
    </location>
</feature>
<evidence type="ECO:0000313" key="14">
    <source>
        <dbReference type="Proteomes" id="UP000216024"/>
    </source>
</evidence>
<comment type="caution">
    <text evidence="13">The sequence shown here is derived from an EMBL/GenBank/DDBJ whole genome shotgun (WGS) entry which is preliminary data.</text>
</comment>
<dbReference type="AlphaFoldDB" id="A0A267MLG2"/>
<dbReference type="SUPFAM" id="SSF103190">
    <property type="entry name" value="Sensory domain-like"/>
    <property type="match status" value="1"/>
</dbReference>
<dbReference type="OrthoDB" id="13222at2"/>
<feature type="domain" description="Methyl-accepting transducer" evidence="11">
    <location>
        <begin position="376"/>
        <end position="626"/>
    </location>
</feature>
<dbReference type="InterPro" id="IPR033479">
    <property type="entry name" value="dCache_1"/>
</dbReference>
<evidence type="ECO:0000259" key="11">
    <source>
        <dbReference type="PROSITE" id="PS50111"/>
    </source>
</evidence>
<dbReference type="GO" id="GO:0005886">
    <property type="term" value="C:plasma membrane"/>
    <property type="evidence" value="ECO:0007669"/>
    <property type="project" value="UniProtKB-SubCell"/>
</dbReference>
<dbReference type="GO" id="GO:0007165">
    <property type="term" value="P:signal transduction"/>
    <property type="evidence" value="ECO:0007669"/>
    <property type="project" value="UniProtKB-KW"/>
</dbReference>
<evidence type="ECO:0000256" key="5">
    <source>
        <dbReference type="ARBA" id="ARBA00022989"/>
    </source>
</evidence>
<dbReference type="GO" id="GO:0006935">
    <property type="term" value="P:chemotaxis"/>
    <property type="evidence" value="ECO:0007669"/>
    <property type="project" value="UniProtKB-KW"/>
</dbReference>
<feature type="transmembrane region" description="Helical" evidence="10">
    <location>
        <begin position="9"/>
        <end position="29"/>
    </location>
</feature>
<organism evidence="13 14">
    <name type="scientific">Anaeromicrobium sediminis</name>
    <dbReference type="NCBI Taxonomy" id="1478221"/>
    <lineage>
        <taxon>Bacteria</taxon>
        <taxon>Bacillati</taxon>
        <taxon>Bacillota</taxon>
        <taxon>Clostridia</taxon>
        <taxon>Peptostreptococcales</taxon>
        <taxon>Thermotaleaceae</taxon>
        <taxon>Anaeromicrobium</taxon>
    </lineage>
</organism>
<dbReference type="PROSITE" id="PS50885">
    <property type="entry name" value="HAMP"/>
    <property type="match status" value="1"/>
</dbReference>
<dbReference type="PANTHER" id="PTHR32089">
    <property type="entry name" value="METHYL-ACCEPTING CHEMOTAXIS PROTEIN MCPB"/>
    <property type="match status" value="1"/>
</dbReference>